<gene>
    <name evidence="2" type="ORF">EZI54_05720</name>
</gene>
<dbReference type="CDD" id="cd04301">
    <property type="entry name" value="NAT_SF"/>
    <property type="match status" value="1"/>
</dbReference>
<comment type="caution">
    <text evidence="2">The sequence shown here is derived from an EMBL/GenBank/DDBJ whole genome shotgun (WGS) entry which is preliminary data.</text>
</comment>
<dbReference type="Gene3D" id="3.40.630.30">
    <property type="match status" value="1"/>
</dbReference>
<reference evidence="2 3" key="1">
    <citation type="submission" date="2019-02" db="EMBL/GenBank/DDBJ databases">
        <title>Marinobacter halodurans sp. nov., a marine bacterium isolated from sea tidal flat.</title>
        <authorList>
            <person name="Yoo Y."/>
            <person name="Lee D.W."/>
            <person name="Kim B.S."/>
            <person name="Kim J.-J."/>
        </authorList>
    </citation>
    <scope>NUCLEOTIDE SEQUENCE [LARGE SCALE GENOMIC DNA]</scope>
    <source>
        <strain evidence="2 3">YJ-S3-2</strain>
    </source>
</reference>
<dbReference type="InterPro" id="IPR000182">
    <property type="entry name" value="GNAT_dom"/>
</dbReference>
<accession>A0ABY1ZS90</accession>
<dbReference type="EMBL" id="SJDL01000006">
    <property type="protein sequence ID" value="TBW57950.1"/>
    <property type="molecule type" value="Genomic_DNA"/>
</dbReference>
<dbReference type="SUPFAM" id="SSF55729">
    <property type="entry name" value="Acyl-CoA N-acyltransferases (Nat)"/>
    <property type="match status" value="1"/>
</dbReference>
<evidence type="ECO:0000313" key="2">
    <source>
        <dbReference type="EMBL" id="TBW57950.1"/>
    </source>
</evidence>
<feature type="domain" description="N-acetyltransferase" evidence="1">
    <location>
        <begin position="3"/>
        <end position="189"/>
    </location>
</feature>
<proteinExistence type="predicted"/>
<keyword evidence="3" id="KW-1185">Reference proteome</keyword>
<dbReference type="InterPro" id="IPR016181">
    <property type="entry name" value="Acyl_CoA_acyltransferase"/>
</dbReference>
<evidence type="ECO:0000313" key="3">
    <source>
        <dbReference type="Proteomes" id="UP000313645"/>
    </source>
</evidence>
<dbReference type="RefSeq" id="WP_131479940.1">
    <property type="nucleotide sequence ID" value="NZ_SJDL01000006.1"/>
</dbReference>
<dbReference type="Proteomes" id="UP000313645">
    <property type="component" value="Unassembled WGS sequence"/>
</dbReference>
<protein>
    <submittedName>
        <fullName evidence="2">GNAT family N-acetyltransferase</fullName>
    </submittedName>
</protein>
<evidence type="ECO:0000259" key="1">
    <source>
        <dbReference type="PROSITE" id="PS51186"/>
    </source>
</evidence>
<dbReference type="Pfam" id="PF00583">
    <property type="entry name" value="Acetyltransf_1"/>
    <property type="match status" value="1"/>
</dbReference>
<sequence length="198" mass="22366">MAVKIEKLQGAALLDHLDALADLRMTVFRDFPYLYDGSADYERQYLRTYARSAGSICVIARDDGRIVGASTGIPMADEDDAFRQPFVDAGWNPDDIFYYGESVLLGEYRGQGLGVAFFDEREAHARKAGFDHAVFCAVVRPADHPARPNDYQPLDNFWRKRGYEPVPGLETGYSWTDIGDHAPTEKPMQFWYKALKPS</sequence>
<organism evidence="2 3">
    <name type="scientific">Marinobacter halodurans</name>
    <dbReference type="NCBI Taxonomy" id="2528979"/>
    <lineage>
        <taxon>Bacteria</taxon>
        <taxon>Pseudomonadati</taxon>
        <taxon>Pseudomonadota</taxon>
        <taxon>Gammaproteobacteria</taxon>
        <taxon>Pseudomonadales</taxon>
        <taxon>Marinobacteraceae</taxon>
        <taxon>Marinobacter</taxon>
    </lineage>
</organism>
<dbReference type="PROSITE" id="PS51186">
    <property type="entry name" value="GNAT"/>
    <property type="match status" value="1"/>
</dbReference>
<name>A0ABY1ZS90_9GAMM</name>